<dbReference type="PANTHER" id="PTHR32258:SF26">
    <property type="entry name" value="KINASE INTERACTING (KIP1-LIKE) FAMILY PROTEIN"/>
    <property type="match status" value="1"/>
</dbReference>
<sequence length="345" mass="39850">MKMLAVNPNEEDEGDTFAERAESYYRKRPQLLALLQDLYNAYLTLSDKYSHHQSSNPNNKFHHHHHRRHSSQVSDYYYDTVTDIDSDLESSLSYQQPTNTMAGDNDHQNPNCESADNIIVELVMKNVELELAVEELGRSERQCTESSRKIELQRSLLEVLESERLVLLNENARLEYRAAALAEENKGLASESIFMRRKAGELARCVLKMREEQRVCMLSGKIEDLQRQIHGLEKRNKEYYDQLVMRRTTTSSDKLGEHDESSSSTTSSSIHVHVDQKKKKKKKKNEVVFESCFQMRKLNQRLMKRIINSQSQSGSKGNNGGSNWWERVKSMDLLLCGLNPTRSSS</sequence>
<reference evidence="6" key="1">
    <citation type="submission" date="2023-07" db="EMBL/GenBank/DDBJ databases">
        <title>draft genome sequence of fig (Ficus carica).</title>
        <authorList>
            <person name="Takahashi T."/>
            <person name="Nishimura K."/>
        </authorList>
    </citation>
    <scope>NUCLEOTIDE SEQUENCE</scope>
</reference>
<feature type="region of interest" description="Disordered" evidence="4">
    <location>
        <begin position="49"/>
        <end position="69"/>
    </location>
</feature>
<protein>
    <recommendedName>
        <fullName evidence="5">NAB domain-containing protein</fullName>
    </recommendedName>
</protein>
<dbReference type="EMBL" id="BTGU01000086">
    <property type="protein sequence ID" value="GMN59351.1"/>
    <property type="molecule type" value="Genomic_DNA"/>
</dbReference>
<dbReference type="InterPro" id="IPR011684">
    <property type="entry name" value="NAB"/>
</dbReference>
<feature type="domain" description="NAB" evidence="5">
    <location>
        <begin position="1"/>
        <end position="56"/>
    </location>
</feature>
<dbReference type="Pfam" id="PF07765">
    <property type="entry name" value="KIP1"/>
    <property type="match status" value="1"/>
</dbReference>
<evidence type="ECO:0000259" key="5">
    <source>
        <dbReference type="PROSITE" id="PS51774"/>
    </source>
</evidence>
<keyword evidence="1 3" id="KW-0175">Coiled coil</keyword>
<organism evidence="6 7">
    <name type="scientific">Ficus carica</name>
    <name type="common">Common fig</name>
    <dbReference type="NCBI Taxonomy" id="3494"/>
    <lineage>
        <taxon>Eukaryota</taxon>
        <taxon>Viridiplantae</taxon>
        <taxon>Streptophyta</taxon>
        <taxon>Embryophyta</taxon>
        <taxon>Tracheophyta</taxon>
        <taxon>Spermatophyta</taxon>
        <taxon>Magnoliopsida</taxon>
        <taxon>eudicotyledons</taxon>
        <taxon>Gunneridae</taxon>
        <taxon>Pentapetalae</taxon>
        <taxon>rosids</taxon>
        <taxon>fabids</taxon>
        <taxon>Rosales</taxon>
        <taxon>Moraceae</taxon>
        <taxon>Ficeae</taxon>
        <taxon>Ficus</taxon>
    </lineage>
</organism>
<dbReference type="PROSITE" id="PS51774">
    <property type="entry name" value="NAB"/>
    <property type="match status" value="1"/>
</dbReference>
<accession>A0AA88DPY1</accession>
<dbReference type="Gramene" id="FCD_00037085-RA">
    <property type="protein sequence ID" value="FCD_00037085-RA:cds"/>
    <property type="gene ID" value="FCD_00037085"/>
</dbReference>
<evidence type="ECO:0000256" key="4">
    <source>
        <dbReference type="SAM" id="MobiDB-lite"/>
    </source>
</evidence>
<dbReference type="Proteomes" id="UP001187192">
    <property type="component" value="Unassembled WGS sequence"/>
</dbReference>
<feature type="coiled-coil region" evidence="3">
    <location>
        <begin position="157"/>
        <end position="191"/>
    </location>
</feature>
<gene>
    <name evidence="6" type="ORF">TIFTF001_028460</name>
</gene>
<evidence type="ECO:0000313" key="6">
    <source>
        <dbReference type="EMBL" id="GMN59351.1"/>
    </source>
</evidence>
<evidence type="ECO:0000313" key="7">
    <source>
        <dbReference type="Proteomes" id="UP001187192"/>
    </source>
</evidence>
<evidence type="ECO:0000256" key="2">
    <source>
        <dbReference type="ARBA" id="ARBA00038006"/>
    </source>
</evidence>
<feature type="compositionally biased region" description="Basic residues" evidence="4">
    <location>
        <begin position="60"/>
        <end position="69"/>
    </location>
</feature>
<comment type="similarity">
    <text evidence="2">Belongs to the NET family.</text>
</comment>
<dbReference type="AlphaFoldDB" id="A0AA88DPY1"/>
<proteinExistence type="inferred from homology"/>
<dbReference type="GO" id="GO:0003779">
    <property type="term" value="F:actin binding"/>
    <property type="evidence" value="ECO:0007669"/>
    <property type="project" value="InterPro"/>
</dbReference>
<dbReference type="InterPro" id="IPR051861">
    <property type="entry name" value="NET_actin-binding_domain"/>
</dbReference>
<evidence type="ECO:0000256" key="1">
    <source>
        <dbReference type="ARBA" id="ARBA00023054"/>
    </source>
</evidence>
<keyword evidence="7" id="KW-1185">Reference proteome</keyword>
<comment type="caution">
    <text evidence="6">The sequence shown here is derived from an EMBL/GenBank/DDBJ whole genome shotgun (WGS) entry which is preliminary data.</text>
</comment>
<feature type="region of interest" description="Disordered" evidence="4">
    <location>
        <begin position="250"/>
        <end position="280"/>
    </location>
</feature>
<evidence type="ECO:0000256" key="3">
    <source>
        <dbReference type="SAM" id="Coils"/>
    </source>
</evidence>
<dbReference type="PANTHER" id="PTHR32258">
    <property type="entry name" value="PROTEIN NETWORKED 4A"/>
    <property type="match status" value="1"/>
</dbReference>
<name>A0AA88DPY1_FICCA</name>